<gene>
    <name evidence="1" type="ORF">BTQ06_04520</name>
</gene>
<evidence type="ECO:0000313" key="1">
    <source>
        <dbReference type="EMBL" id="PAU25756.1"/>
    </source>
</evidence>
<organism evidence="1 2">
    <name type="scientific">Escherichia coli</name>
    <dbReference type="NCBI Taxonomy" id="562"/>
    <lineage>
        <taxon>Bacteria</taxon>
        <taxon>Pseudomonadati</taxon>
        <taxon>Pseudomonadota</taxon>
        <taxon>Gammaproteobacteria</taxon>
        <taxon>Enterobacterales</taxon>
        <taxon>Enterobacteriaceae</taxon>
        <taxon>Escherichia</taxon>
    </lineage>
</organism>
<dbReference type="EMBL" id="MRVZ01000012">
    <property type="protein sequence ID" value="PAU25756.1"/>
    <property type="molecule type" value="Genomic_DNA"/>
</dbReference>
<evidence type="ECO:0000313" key="2">
    <source>
        <dbReference type="Proteomes" id="UP000218543"/>
    </source>
</evidence>
<name>A0A2A2CG86_ECOLX</name>
<dbReference type="AlphaFoldDB" id="A0A2A2CG86"/>
<accession>A0A2A2CG86</accession>
<comment type="caution">
    <text evidence="1">The sequence shown here is derived from an EMBL/GenBank/DDBJ whole genome shotgun (WGS) entry which is preliminary data.</text>
</comment>
<sequence>MRTMKTIRTWRDLQIAFFAQHPVSGEYTAPETRGGGASRVGTHTARLEYKGVRDDGCPCRTEFDIQSTRRNSACDGCRVSITVKTRPDCGVSETCGRREQCNGVQTIDIRYEGSRFMRAVRAEIQSWAGCGTVTHKKVPQRG</sequence>
<dbReference type="Proteomes" id="UP000218543">
    <property type="component" value="Unassembled WGS sequence"/>
</dbReference>
<reference evidence="1 2" key="1">
    <citation type="submission" date="2016-12" db="EMBL/GenBank/DDBJ databases">
        <title>Real-Time Genomic Investigation Underlying the Public Health Response to a Shiga Toxin-Producing Escherichia Coli O26:H11 Outbreak in a Nursery.</title>
        <authorList>
            <person name="Ferdous M."/>
            <person name="Moran-Gilad J."/>
            <person name="Rossen J.W."/>
            <person name="Gdalevich M."/>
        </authorList>
    </citation>
    <scope>NUCLEOTIDE SEQUENCE [LARGE SCALE GENOMIC DNA]</scope>
    <source>
        <strain evidence="1 2">STEC 514-2</strain>
    </source>
</reference>
<proteinExistence type="predicted"/>
<protein>
    <submittedName>
        <fullName evidence="1">Uncharacterized protein</fullName>
    </submittedName>
</protein>